<feature type="compositionally biased region" description="Gly residues" evidence="3">
    <location>
        <begin position="64"/>
        <end position="90"/>
    </location>
</feature>
<dbReference type="AlphaFoldDB" id="A0A540WBP1"/>
<evidence type="ECO:0000256" key="2">
    <source>
        <dbReference type="ARBA" id="ARBA00022679"/>
    </source>
</evidence>
<dbReference type="Pfam" id="PF13439">
    <property type="entry name" value="Glyco_transf_4"/>
    <property type="match status" value="1"/>
</dbReference>
<evidence type="ECO:0000313" key="7">
    <source>
        <dbReference type="Proteomes" id="UP000319103"/>
    </source>
</evidence>
<keyword evidence="7" id="KW-1185">Reference proteome</keyword>
<dbReference type="Proteomes" id="UP000319103">
    <property type="component" value="Unassembled WGS sequence"/>
</dbReference>
<feature type="domain" description="Glycosyl transferase family 1" evidence="4">
    <location>
        <begin position="316"/>
        <end position="465"/>
    </location>
</feature>
<dbReference type="Gene3D" id="3.40.50.2000">
    <property type="entry name" value="Glycogen Phosphorylase B"/>
    <property type="match status" value="2"/>
</dbReference>
<evidence type="ECO:0000256" key="1">
    <source>
        <dbReference type="ARBA" id="ARBA00022676"/>
    </source>
</evidence>
<dbReference type="OrthoDB" id="9806887at2"/>
<evidence type="ECO:0000259" key="5">
    <source>
        <dbReference type="Pfam" id="PF13439"/>
    </source>
</evidence>
<dbReference type="GO" id="GO:0016757">
    <property type="term" value="F:glycosyltransferase activity"/>
    <property type="evidence" value="ECO:0007669"/>
    <property type="project" value="UniProtKB-KW"/>
</dbReference>
<evidence type="ECO:0000313" key="6">
    <source>
        <dbReference type="EMBL" id="TQF06368.1"/>
    </source>
</evidence>
<comment type="caution">
    <text evidence="6">The sequence shown here is derived from an EMBL/GenBank/DDBJ whole genome shotgun (WGS) entry which is preliminary data.</text>
</comment>
<dbReference type="InterPro" id="IPR028098">
    <property type="entry name" value="Glyco_trans_4-like_N"/>
</dbReference>
<feature type="region of interest" description="Disordered" evidence="3">
    <location>
        <begin position="1"/>
        <end position="102"/>
    </location>
</feature>
<feature type="compositionally biased region" description="Basic and acidic residues" evidence="3">
    <location>
        <begin position="1"/>
        <end position="11"/>
    </location>
</feature>
<accession>A0A540WBP1</accession>
<dbReference type="EMBL" id="VIGB01000003">
    <property type="protein sequence ID" value="TQF06368.1"/>
    <property type="molecule type" value="Genomic_DNA"/>
</dbReference>
<name>A0A540WBP1_9ACTN</name>
<evidence type="ECO:0000256" key="3">
    <source>
        <dbReference type="SAM" id="MobiDB-lite"/>
    </source>
</evidence>
<reference evidence="6 7" key="1">
    <citation type="submission" date="2019-06" db="EMBL/GenBank/DDBJ databases">
        <title>Description of Kitasatospora acidophila sp. nov. isolated from pine grove soil, and reclassification of Streptomyces novaecaesareae to Kitasatospora novaeceasareae comb. nov.</title>
        <authorList>
            <person name="Kim M.J."/>
        </authorList>
    </citation>
    <scope>NUCLEOTIDE SEQUENCE [LARGE SCALE GENOMIC DNA]</scope>
    <source>
        <strain evidence="6 7">MMS16-CNU292</strain>
    </source>
</reference>
<proteinExistence type="predicted"/>
<dbReference type="GO" id="GO:1901137">
    <property type="term" value="P:carbohydrate derivative biosynthetic process"/>
    <property type="evidence" value="ECO:0007669"/>
    <property type="project" value="UniProtKB-ARBA"/>
</dbReference>
<keyword evidence="1" id="KW-0328">Glycosyltransferase</keyword>
<sequence length="492" mass="51532">MRGADPDDRELPLPGPDHAGQPLCVGRGGEGPLRRGRRPGAALPALLRERSAAHRDEQRAAGGAEFGGRTGGGGRGLPRGGAGAAGGRGRTTGRFAQGGHHGRRALLRPAQLGTERRGRHRHRAGGRRGTVRLALVSPGYPPTPGGVEAVVAQTARALVRAGLSVEVLAQQPRPTGPAVSTEDGVLVRRFAANRAENYRTAPGLYRHLARHAASFDVVHGHSYHALTGVGAALTLQLRGLRVPFVLTPHYHGTGHTAARALLHRAYRPAGRAAAGRARAVLCVSRPEAELFARDFPAAAGKVAVVPNAVDRRALLAAAPLPDEPATVLSVGRLERYKRVDRVIEGFGRLADPEAQLVIIGDGPDRSRLERLAAGTGAGARIRFLGRVGDLELRRWLRTAAVLCSLSEHEAYGLAPAEALATGAWAVLSDIPAHAELPAASAVRLVPEGATPTELARRLADCLAGPPAPGSEEIPDWDAVAAQLVGVYREVAA</sequence>
<gene>
    <name evidence="6" type="ORF">E6W39_34360</name>
</gene>
<feature type="domain" description="Glycosyltransferase subfamily 4-like N-terminal" evidence="5">
    <location>
        <begin position="144"/>
        <end position="310"/>
    </location>
</feature>
<feature type="compositionally biased region" description="Basic and acidic residues" evidence="3">
    <location>
        <begin position="47"/>
        <end position="59"/>
    </location>
</feature>
<dbReference type="InterPro" id="IPR050194">
    <property type="entry name" value="Glycosyltransferase_grp1"/>
</dbReference>
<dbReference type="PANTHER" id="PTHR45947:SF3">
    <property type="entry name" value="SULFOQUINOVOSYL TRANSFERASE SQD2"/>
    <property type="match status" value="1"/>
</dbReference>
<dbReference type="InterPro" id="IPR001296">
    <property type="entry name" value="Glyco_trans_1"/>
</dbReference>
<dbReference type="Pfam" id="PF00534">
    <property type="entry name" value="Glycos_transf_1"/>
    <property type="match status" value="1"/>
</dbReference>
<keyword evidence="2 6" id="KW-0808">Transferase</keyword>
<dbReference type="PANTHER" id="PTHR45947">
    <property type="entry name" value="SULFOQUINOVOSYL TRANSFERASE SQD2"/>
    <property type="match status" value="1"/>
</dbReference>
<evidence type="ECO:0000259" key="4">
    <source>
        <dbReference type="Pfam" id="PF00534"/>
    </source>
</evidence>
<dbReference type="SUPFAM" id="SSF53756">
    <property type="entry name" value="UDP-Glycosyltransferase/glycogen phosphorylase"/>
    <property type="match status" value="1"/>
</dbReference>
<dbReference type="CDD" id="cd03801">
    <property type="entry name" value="GT4_PimA-like"/>
    <property type="match status" value="1"/>
</dbReference>
<organism evidence="6 7">
    <name type="scientific">Kitasatospora acidiphila</name>
    <dbReference type="NCBI Taxonomy" id="2567942"/>
    <lineage>
        <taxon>Bacteria</taxon>
        <taxon>Bacillati</taxon>
        <taxon>Actinomycetota</taxon>
        <taxon>Actinomycetes</taxon>
        <taxon>Kitasatosporales</taxon>
        <taxon>Streptomycetaceae</taxon>
        <taxon>Kitasatospora</taxon>
    </lineage>
</organism>
<protein>
    <submittedName>
        <fullName evidence="6">Glycosyltransferase family 4 protein</fullName>
    </submittedName>
</protein>